<dbReference type="NCBIfam" id="TIGR00312">
    <property type="entry name" value="cbiD"/>
    <property type="match status" value="1"/>
</dbReference>
<comment type="caution">
    <text evidence="7">The sequence shown here is derived from an EMBL/GenBank/DDBJ whole genome shotgun (WGS) entry which is preliminary data.</text>
</comment>
<evidence type="ECO:0000256" key="1">
    <source>
        <dbReference type="ARBA" id="ARBA00022573"/>
    </source>
</evidence>
<dbReference type="Pfam" id="PF01888">
    <property type="entry name" value="CbiD"/>
    <property type="match status" value="1"/>
</dbReference>
<comment type="pathway">
    <text evidence="5">Cofactor biosynthesis; adenosylcobalamin biosynthesis; cob(II)yrinate a,c-diamide from sirohydrochlorin (anaerobic route): step 6/10.</text>
</comment>
<evidence type="ECO:0000256" key="4">
    <source>
        <dbReference type="ARBA" id="ARBA00022691"/>
    </source>
</evidence>
<dbReference type="NCBIfam" id="NF000849">
    <property type="entry name" value="PRK00075.1-1"/>
    <property type="match status" value="1"/>
</dbReference>
<evidence type="ECO:0000256" key="5">
    <source>
        <dbReference type="HAMAP-Rule" id="MF_00787"/>
    </source>
</evidence>
<accession>A0ABS5NTA2</accession>
<dbReference type="PANTHER" id="PTHR35863">
    <property type="entry name" value="COBALT-PRECORRIN-5B C(1)-METHYLTRANSFERASE"/>
    <property type="match status" value="1"/>
</dbReference>
<gene>
    <name evidence="5" type="primary">cbiD</name>
    <name evidence="7" type="ORF">KHA94_11400</name>
</gene>
<evidence type="ECO:0000256" key="3">
    <source>
        <dbReference type="ARBA" id="ARBA00022679"/>
    </source>
</evidence>
<evidence type="ECO:0000313" key="7">
    <source>
        <dbReference type="EMBL" id="MBS4190791.1"/>
    </source>
</evidence>
<keyword evidence="2 5" id="KW-0489">Methyltransferase</keyword>
<keyword evidence="1 5" id="KW-0169">Cobalamin biosynthesis</keyword>
<dbReference type="PANTHER" id="PTHR35863:SF1">
    <property type="entry name" value="COBALT-PRECORRIN-5B C(1)-METHYLTRANSFERASE"/>
    <property type="match status" value="1"/>
</dbReference>
<organism evidence="7 8">
    <name type="scientific">Cytobacillus citreus</name>
    <dbReference type="NCBI Taxonomy" id="2833586"/>
    <lineage>
        <taxon>Bacteria</taxon>
        <taxon>Bacillati</taxon>
        <taxon>Bacillota</taxon>
        <taxon>Bacilli</taxon>
        <taxon>Bacillales</taxon>
        <taxon>Bacillaceae</taxon>
        <taxon>Cytobacillus</taxon>
    </lineage>
</organism>
<dbReference type="GO" id="GO:0008168">
    <property type="term" value="F:methyltransferase activity"/>
    <property type="evidence" value="ECO:0007669"/>
    <property type="project" value="UniProtKB-KW"/>
</dbReference>
<dbReference type="PIRSF" id="PIRSF026782">
    <property type="entry name" value="CbiD"/>
    <property type="match status" value="1"/>
</dbReference>
<dbReference type="InterPro" id="IPR036074">
    <property type="entry name" value="CbiD_sf"/>
</dbReference>
<dbReference type="EMBL" id="JAGYPM010000002">
    <property type="protein sequence ID" value="MBS4190791.1"/>
    <property type="molecule type" value="Genomic_DNA"/>
</dbReference>
<dbReference type="Proteomes" id="UP000681027">
    <property type="component" value="Unassembled WGS sequence"/>
</dbReference>
<dbReference type="GO" id="GO:0032259">
    <property type="term" value="P:methylation"/>
    <property type="evidence" value="ECO:0007669"/>
    <property type="project" value="UniProtKB-KW"/>
</dbReference>
<evidence type="ECO:0000256" key="6">
    <source>
        <dbReference type="SAM" id="MobiDB-lite"/>
    </source>
</evidence>
<comment type="function">
    <text evidence="5">Catalyzes the methylation of C-1 in cobalt-precorrin-5B to form cobalt-precorrin-6A.</text>
</comment>
<feature type="region of interest" description="Disordered" evidence="6">
    <location>
        <begin position="1"/>
        <end position="21"/>
    </location>
</feature>
<keyword evidence="3 5" id="KW-0808">Transferase</keyword>
<dbReference type="Gene3D" id="3.30.2110.10">
    <property type="entry name" value="CbiD-like"/>
    <property type="match status" value="1"/>
</dbReference>
<name>A0ABS5NTA2_9BACI</name>
<comment type="similarity">
    <text evidence="5">Belongs to the CbiD family.</text>
</comment>
<dbReference type="RefSeq" id="WP_213102208.1">
    <property type="nucleotide sequence ID" value="NZ_JAGYPM010000002.1"/>
</dbReference>
<comment type="catalytic activity">
    <reaction evidence="5">
        <text>Co-precorrin-5B + S-adenosyl-L-methionine = Co-precorrin-6A + S-adenosyl-L-homocysteine</text>
        <dbReference type="Rhea" id="RHEA:26285"/>
        <dbReference type="ChEBI" id="CHEBI:57856"/>
        <dbReference type="ChEBI" id="CHEBI:59789"/>
        <dbReference type="ChEBI" id="CHEBI:60063"/>
        <dbReference type="ChEBI" id="CHEBI:60064"/>
        <dbReference type="EC" id="2.1.1.195"/>
    </reaction>
</comment>
<dbReference type="HAMAP" id="MF_00787">
    <property type="entry name" value="CbiD"/>
    <property type="match status" value="1"/>
</dbReference>
<keyword evidence="4 5" id="KW-0949">S-adenosyl-L-methionine</keyword>
<keyword evidence="8" id="KW-1185">Reference proteome</keyword>
<dbReference type="InterPro" id="IPR002748">
    <property type="entry name" value="CbiD"/>
</dbReference>
<proteinExistence type="inferred from homology"/>
<reference evidence="7 8" key="1">
    <citation type="submission" date="2021-05" db="EMBL/GenBank/DDBJ databases">
        <title>Novel Bacillus species.</title>
        <authorList>
            <person name="Liu G."/>
        </authorList>
    </citation>
    <scope>NUCLEOTIDE SEQUENCE [LARGE SCALE GENOMIC DNA]</scope>
    <source>
        <strain evidence="7 8">FJAT-49705</strain>
    </source>
</reference>
<sequence>MNVQSKRSKKDPSRMRHGYTTGSCATAMTKAALQALVTGKVPNEVTIYLPVGQYATFRVSAFEVSDGQVMCETIKDAGDDPDATHQARIQSTVRFSKEKGIHLDGGVGVGRVTKAGIPVPVGQAAINPVPRKMILGVVHEVVEKFKLNCGVEVIISVPDGEEIAKKTLNGRLGIIGGISILGTRGTVVPFSSSAYMASIVQAINVAKEAGCEHLVITTGGRSEKFAMQQYSDLQEEAFIEMGDFVGFTLKNIAKKKIPRVSLVGMMGKFSKVAQGVMMVHSKSAPISFEFLAGIANKVGVDETMQREILQANTASQVGEMLQGNEAFFEDLCKNCCYYAINHMNTDIKVSTTLYAMNGDCLGKAENIDELDENDWYRG</sequence>
<dbReference type="EC" id="2.1.1.195" evidence="5"/>
<dbReference type="SUPFAM" id="SSF111342">
    <property type="entry name" value="CbiD-like"/>
    <property type="match status" value="1"/>
</dbReference>
<evidence type="ECO:0000313" key="8">
    <source>
        <dbReference type="Proteomes" id="UP000681027"/>
    </source>
</evidence>
<protein>
    <recommendedName>
        <fullName evidence="5">Cobalt-precorrin-5B C(1)-methyltransferase</fullName>
        <ecNumber evidence="5">2.1.1.195</ecNumber>
    </recommendedName>
    <alternativeName>
        <fullName evidence="5">Cobalt-precorrin-6A synthase</fullName>
    </alternativeName>
</protein>
<evidence type="ECO:0000256" key="2">
    <source>
        <dbReference type="ARBA" id="ARBA00022603"/>
    </source>
</evidence>